<feature type="transmembrane region" description="Helical" evidence="1">
    <location>
        <begin position="193"/>
        <end position="217"/>
    </location>
</feature>
<feature type="transmembrane region" description="Helical" evidence="1">
    <location>
        <begin position="129"/>
        <end position="152"/>
    </location>
</feature>
<feature type="transmembrane region" description="Helical" evidence="1">
    <location>
        <begin position="158"/>
        <end position="181"/>
    </location>
</feature>
<dbReference type="HOGENOM" id="CLU_067791_0_0_5"/>
<keyword evidence="1" id="KW-0472">Membrane</keyword>
<dbReference type="Pfam" id="PF09955">
    <property type="entry name" value="DUF2189"/>
    <property type="match status" value="1"/>
</dbReference>
<dbReference type="RefSeq" id="WP_021099686.1">
    <property type="nucleotide sequence ID" value="NZ_KE557306.1"/>
</dbReference>
<organism evidence="2 3">
    <name type="scientific">Litoreibacter arenae DSM 19593</name>
    <dbReference type="NCBI Taxonomy" id="1123360"/>
    <lineage>
        <taxon>Bacteria</taxon>
        <taxon>Pseudomonadati</taxon>
        <taxon>Pseudomonadota</taxon>
        <taxon>Alphaproteobacteria</taxon>
        <taxon>Rhodobacterales</taxon>
        <taxon>Roseobacteraceae</taxon>
        <taxon>Litoreibacter</taxon>
    </lineage>
</organism>
<feature type="transmembrane region" description="Helical" evidence="1">
    <location>
        <begin position="245"/>
        <end position="274"/>
    </location>
</feature>
<protein>
    <recommendedName>
        <fullName evidence="4">Cytochrome c oxidase, subunit I</fullName>
    </recommendedName>
</protein>
<dbReference type="InterPro" id="IPR018692">
    <property type="entry name" value="DUF2189"/>
</dbReference>
<feature type="transmembrane region" description="Helical" evidence="1">
    <location>
        <begin position="69"/>
        <end position="89"/>
    </location>
</feature>
<feature type="transmembrane region" description="Helical" evidence="1">
    <location>
        <begin position="95"/>
        <end position="117"/>
    </location>
</feature>
<dbReference type="eggNOG" id="COG5473">
    <property type="taxonomic scope" value="Bacteria"/>
</dbReference>
<dbReference type="EMBL" id="AONI01000008">
    <property type="protein sequence ID" value="EPX80893.1"/>
    <property type="molecule type" value="Genomic_DNA"/>
</dbReference>
<evidence type="ECO:0000313" key="3">
    <source>
        <dbReference type="Proteomes" id="UP000015351"/>
    </source>
</evidence>
<dbReference type="STRING" id="1123360.thalar_01115"/>
<gene>
    <name evidence="2" type="ORF">thalar_01115</name>
</gene>
<keyword evidence="1" id="KW-1133">Transmembrane helix</keyword>
<proteinExistence type="predicted"/>
<keyword evidence="1" id="KW-0812">Transmembrane</keyword>
<dbReference type="AlphaFoldDB" id="S9QMR2"/>
<sequence>MVKTIGNPLSWGAKTLGGAAGHVAENVEHIGIRDSTPITEDQINTLTMDDLRHALRKGAEDLTAARADVLFLCLIYPIIGLSLVGIGLNMDLLPLLFPLMAGFALLGPIAAIGLYEISRRREAGLTYKWGDALGVVSSPSFGAIVVLGLYLLGVFVVWMLAAATIHAVTLGGTPPASLAAFTEQVLNTGAGWVMIVIGMVVGFGFALLVLVTSVVSFPLLLHRDVGVANAVVTSVNVFRKNPRVILAWGLIVATGLLLGSIPALIGLILVMPLLGHATWHLYRRAISD</sequence>
<evidence type="ECO:0000256" key="1">
    <source>
        <dbReference type="SAM" id="Phobius"/>
    </source>
</evidence>
<reference evidence="3" key="1">
    <citation type="journal article" date="2013" name="Stand. Genomic Sci.">
        <title>Genome sequence of the Litoreibacter arenae type strain (DSM 19593(T)), a member of the Roseobacter clade isolated from sea sand.</title>
        <authorList>
            <person name="Riedel T."/>
            <person name="Fiebig A."/>
            <person name="Petersen J."/>
            <person name="Gronow S."/>
            <person name="Kyrpides N.C."/>
            <person name="Goker M."/>
            <person name="Klenk H.P."/>
        </authorList>
    </citation>
    <scope>NUCLEOTIDE SEQUENCE [LARGE SCALE GENOMIC DNA]</scope>
    <source>
        <strain evidence="3">DSM 19593</strain>
    </source>
</reference>
<accession>S9QMR2</accession>
<evidence type="ECO:0000313" key="2">
    <source>
        <dbReference type="EMBL" id="EPX80893.1"/>
    </source>
</evidence>
<dbReference type="PATRIC" id="fig|1123360.3.peg.1105"/>
<keyword evidence="3" id="KW-1185">Reference proteome</keyword>
<dbReference type="OrthoDB" id="9809543at2"/>
<comment type="caution">
    <text evidence="2">The sequence shown here is derived from an EMBL/GenBank/DDBJ whole genome shotgun (WGS) entry which is preliminary data.</text>
</comment>
<dbReference type="Proteomes" id="UP000015351">
    <property type="component" value="Unassembled WGS sequence"/>
</dbReference>
<name>S9QMR2_9RHOB</name>
<evidence type="ECO:0008006" key="4">
    <source>
        <dbReference type="Google" id="ProtNLM"/>
    </source>
</evidence>